<evidence type="ECO:0000259" key="7">
    <source>
        <dbReference type="PROSITE" id="PS50009"/>
    </source>
</evidence>
<dbReference type="HOGENOM" id="CLU_002377_0_0_1"/>
<dbReference type="SUPFAM" id="SSF109993">
    <property type="entry name" value="VPS9 domain"/>
    <property type="match status" value="1"/>
</dbReference>
<dbReference type="Gene3D" id="1.10.840.10">
    <property type="entry name" value="Ras guanine-nucleotide exchange factors catalytic domain"/>
    <property type="match status" value="1"/>
</dbReference>
<dbReference type="PANTHER" id="PTHR24171">
    <property type="entry name" value="ANKYRIN REPEAT DOMAIN-CONTAINING PROTEIN 39-RELATED"/>
    <property type="match status" value="1"/>
</dbReference>
<dbReference type="SMART" id="SM00248">
    <property type="entry name" value="ANK"/>
    <property type="match status" value="6"/>
</dbReference>
<dbReference type="PROSITE" id="PS50297">
    <property type="entry name" value="ANK_REP_REGION"/>
    <property type="match status" value="3"/>
</dbReference>
<evidence type="ECO:0000256" key="3">
    <source>
        <dbReference type="PROSITE-ProRule" id="PRU00023"/>
    </source>
</evidence>
<feature type="repeat" description="ANK" evidence="3">
    <location>
        <begin position="899"/>
        <end position="931"/>
    </location>
</feature>
<dbReference type="InterPro" id="IPR036964">
    <property type="entry name" value="RASGEF_cat_dom_sf"/>
</dbReference>
<feature type="compositionally biased region" description="Low complexity" evidence="5">
    <location>
        <begin position="29"/>
        <end position="46"/>
    </location>
</feature>
<dbReference type="Pfam" id="PF02204">
    <property type="entry name" value="VPS9"/>
    <property type="match status" value="1"/>
</dbReference>
<keyword evidence="1" id="KW-0677">Repeat</keyword>
<dbReference type="GO" id="GO:0007264">
    <property type="term" value="P:small GTPase-mediated signal transduction"/>
    <property type="evidence" value="ECO:0007669"/>
    <property type="project" value="InterPro"/>
</dbReference>
<accession>F0WV56</accession>
<dbReference type="InterPro" id="IPR011993">
    <property type="entry name" value="PH-like_dom_sf"/>
</dbReference>
<feature type="domain" description="VPS9" evidence="8">
    <location>
        <begin position="479"/>
        <end position="617"/>
    </location>
</feature>
<dbReference type="Pfam" id="PF00169">
    <property type="entry name" value="PH"/>
    <property type="match status" value="1"/>
</dbReference>
<dbReference type="Gene3D" id="1.20.1050.80">
    <property type="entry name" value="VPS9 domain"/>
    <property type="match status" value="1"/>
</dbReference>
<reference evidence="9" key="2">
    <citation type="submission" date="2011-02" db="EMBL/GenBank/DDBJ databases">
        <authorList>
            <person name="MacLean D."/>
        </authorList>
    </citation>
    <scope>NUCLEOTIDE SEQUENCE</scope>
</reference>
<reference evidence="9" key="1">
    <citation type="journal article" date="2011" name="PLoS Biol.">
        <title>Gene gain and loss during evolution of obligate parasitism in the white rust pathogen of Arabidopsis thaliana.</title>
        <authorList>
            <person name="Kemen E."/>
            <person name="Gardiner A."/>
            <person name="Schultz-Larsen T."/>
            <person name="Kemen A.C."/>
            <person name="Balmuth A.L."/>
            <person name="Robert-Seilaniantz A."/>
            <person name="Bailey K."/>
            <person name="Holub E."/>
            <person name="Studholme D.J."/>
            <person name="Maclean D."/>
            <person name="Jones J.D."/>
        </authorList>
    </citation>
    <scope>NUCLEOTIDE SEQUENCE</scope>
</reference>
<organism evidence="9">
    <name type="scientific">Albugo laibachii Nc14</name>
    <dbReference type="NCBI Taxonomy" id="890382"/>
    <lineage>
        <taxon>Eukaryota</taxon>
        <taxon>Sar</taxon>
        <taxon>Stramenopiles</taxon>
        <taxon>Oomycota</taxon>
        <taxon>Peronosporomycetes</taxon>
        <taxon>Albuginales</taxon>
        <taxon>Albuginaceae</taxon>
        <taxon>Albugo</taxon>
    </lineage>
</organism>
<sequence length="1577" mass="179168">MHPVQNSHAAAVWTMLIAPVSDNDRRALSSTNKPSNSSLSSSFPCRPSRHWGPNMLEKASQSPKSARRAPSSTFGDIFLGRTTRSEIPVLESFIEDEEEAIMRTLSEHPESSPQLETERLNSRVNPSTFSLSSSWPLISVSLSLEVERHVLRSGWLNKQSDHLKSWNRRFFVLIERIHSPTKTRWTSLQYYKSDQCGRIRGDIPIQNASPAETAYQEACDADDFYRHPITTRFVGQEESKRPYCFEVGRGHIHFLCQALDEDDVSAWVYELQAIAQGHPVDSPASIRAFPQPAQVDQTNMEEDRTRDSVWLSESYLGRRMHETSSWRASSSVSSMRLARKQPGRPRMDSTDVATLLSHQSDTPKPHAEIEICFVAELRRLLNDSNSQESTICSNFVKSFSFDASHSIAPFARLRAFHGNITEMILRDHSLRMLELVQDKTPDSDHLFALIRTCTYRHLEQCILLPIRAKLEAYLSHEYHAQDIQLYRKTQWLKGKDQFFFHIPDHHLSPREWHRAAKVLRTITTTFSPTARYQILVKTIQKIKSTYSREHNDVLKYEDLLPIFTFVTVNSGVEYLASIWVLLSELNMCFRSEESDRNIKLLKDALSFIESVQTPPELEDVFKDSVTVTIDGDLSSFLSLEPEPTYRYGVSIASLSAQGLASFGTIIGEGFVLMTLNGQNVLFWSYSDVLNLLTGSTHSHKFSFIASESYSMILQTNKILWNESLLNACKRGDIGCVQMLLANGADVNYAGHDCRRTALHVAVEALKLNVVSYLLQHGALSSKIDDYGRTPLHMVGLSSRSPCDPTWDTQIAIVVRKLLHHGSHHHNVDMFGNTALMLLAANGYLSGIDIFIEARHDVELDARNWTHGMTALMMAAQRGHYQVVQALLDYGAKVDCRTLDGETALHFAASVARRNICELLVEHGAAVNITNKAGISPLMLALCQGNCHKLIRSDSLDLSCRNTATFTQVVAESSSKYGKYRIGSQKYNQADENHSFVSFEAAWDTVRYLLAARSDTSTVCKAFFRPADYAAKFANDSLFKLIQATDDSCEPSKLCNSTSEDETSLDIHQPIEAILLAVVESDRVDWDDVAALLCYWEASRRWDVVIHSLQSILGATSSKKSKRSLRMVLQILHRMVMLLQYNTGKDPGYAKDLHCLISFAYKQAQTQDPQAVFWIKTHSLLPRYQEAYKLGQRQHLQMFYMSHQIYEKIHVFLRRCKFSSANLAFLVDSQVTDLSDDDADDDIDDALIMDPLSNNFGRMSLTPTLRSSTSCENPQSRDASMELDQAIKDRLSMAGVWPHQKREIEDPTCVENHMLPKSVLPSFRKCAFHSRFSFAFQCSNQICLLDLEPMAVAQQLTLLQHYYFTRVRASEITASRRDADQTPGYDRLRKLHYHISMWVVSQILVRDDADQRAQLLEFFGRVANYCLSPLQNFDGFMTIINASNDSSIHRLKKTWDKLPLRSYQLWRTLNQFTQKAARTMIRAMEEASPPCVPYLGTVLQQLIALQECPAYCVLKKSLNINKFRYRNAILQKVIECQNVPFLIPMDAHVLRMLCSPPSFANQEAAFQRSLVVETRAQR</sequence>
<dbReference type="InterPro" id="IPR036770">
    <property type="entry name" value="Ankyrin_rpt-contain_sf"/>
</dbReference>
<proteinExistence type="predicted"/>
<dbReference type="Pfam" id="PF00023">
    <property type="entry name" value="Ank"/>
    <property type="match status" value="1"/>
</dbReference>
<dbReference type="PROSITE" id="PS50088">
    <property type="entry name" value="ANK_REPEAT"/>
    <property type="match status" value="3"/>
</dbReference>
<dbReference type="Pfam" id="PF12796">
    <property type="entry name" value="Ank_2"/>
    <property type="match status" value="2"/>
</dbReference>
<dbReference type="Gene3D" id="2.30.29.30">
    <property type="entry name" value="Pleckstrin-homology domain (PH domain)/Phosphotyrosine-binding domain (PTB)"/>
    <property type="match status" value="1"/>
</dbReference>
<dbReference type="PROSITE" id="PS50009">
    <property type="entry name" value="RASGEF_CAT"/>
    <property type="match status" value="1"/>
</dbReference>
<feature type="domain" description="PH" evidence="6">
    <location>
        <begin position="149"/>
        <end position="276"/>
    </location>
</feature>
<protein>
    <submittedName>
        <fullName evidence="9">Rasspecific guanine nucleotidereleasing factor putat</fullName>
    </submittedName>
</protein>
<evidence type="ECO:0000256" key="2">
    <source>
        <dbReference type="ARBA" id="ARBA00023043"/>
    </source>
</evidence>
<dbReference type="InterPro" id="IPR001849">
    <property type="entry name" value="PH_domain"/>
</dbReference>
<dbReference type="EMBL" id="FR824333">
    <property type="protein sequence ID" value="CCA25295.1"/>
    <property type="molecule type" value="Genomic_DNA"/>
</dbReference>
<dbReference type="InterPro" id="IPR002110">
    <property type="entry name" value="Ankyrin_rpt"/>
</dbReference>
<keyword evidence="2 3" id="KW-0040">ANK repeat</keyword>
<dbReference type="SUPFAM" id="SSF48366">
    <property type="entry name" value="Ras GEF"/>
    <property type="match status" value="1"/>
</dbReference>
<gene>
    <name evidence="9" type="primary">AlNc14C288G10201</name>
    <name evidence="9" type="ORF">ALNC14_114390</name>
</gene>
<dbReference type="SMART" id="SM00147">
    <property type="entry name" value="RasGEF"/>
    <property type="match status" value="1"/>
</dbReference>
<dbReference type="SUPFAM" id="SSF48403">
    <property type="entry name" value="Ankyrin repeat"/>
    <property type="match status" value="1"/>
</dbReference>
<dbReference type="Pfam" id="PF00617">
    <property type="entry name" value="RasGEF"/>
    <property type="match status" value="1"/>
</dbReference>
<feature type="domain" description="Ras-GEF" evidence="7">
    <location>
        <begin position="1347"/>
        <end position="1574"/>
    </location>
</feature>
<dbReference type="PRINTS" id="PR01415">
    <property type="entry name" value="ANKYRIN"/>
</dbReference>
<feature type="repeat" description="ANK" evidence="3">
    <location>
        <begin position="866"/>
        <end position="898"/>
    </location>
</feature>
<dbReference type="Gene3D" id="1.25.40.20">
    <property type="entry name" value="Ankyrin repeat-containing domain"/>
    <property type="match status" value="2"/>
</dbReference>
<evidence type="ECO:0000259" key="6">
    <source>
        <dbReference type="PROSITE" id="PS50003"/>
    </source>
</evidence>
<evidence type="ECO:0000256" key="1">
    <source>
        <dbReference type="ARBA" id="ARBA00022737"/>
    </source>
</evidence>
<dbReference type="InterPro" id="IPR001895">
    <property type="entry name" value="RASGEF_cat_dom"/>
</dbReference>
<dbReference type="InterPro" id="IPR037191">
    <property type="entry name" value="VPS9_dom_sf"/>
</dbReference>
<evidence type="ECO:0000256" key="5">
    <source>
        <dbReference type="SAM" id="MobiDB-lite"/>
    </source>
</evidence>
<feature type="repeat" description="ANK" evidence="3">
    <location>
        <begin position="753"/>
        <end position="785"/>
    </location>
</feature>
<evidence type="ECO:0000256" key="4">
    <source>
        <dbReference type="PROSITE-ProRule" id="PRU00168"/>
    </source>
</evidence>
<keyword evidence="4" id="KW-0344">Guanine-nucleotide releasing factor</keyword>
<dbReference type="PROSITE" id="PS50003">
    <property type="entry name" value="PH_DOMAIN"/>
    <property type="match status" value="1"/>
</dbReference>
<dbReference type="GO" id="GO:0005085">
    <property type="term" value="F:guanyl-nucleotide exchange factor activity"/>
    <property type="evidence" value="ECO:0007669"/>
    <property type="project" value="UniProtKB-KW"/>
</dbReference>
<evidence type="ECO:0000259" key="8">
    <source>
        <dbReference type="PROSITE" id="PS51205"/>
    </source>
</evidence>
<dbReference type="SUPFAM" id="SSF50729">
    <property type="entry name" value="PH domain-like"/>
    <property type="match status" value="1"/>
</dbReference>
<dbReference type="PROSITE" id="PS51205">
    <property type="entry name" value="VPS9"/>
    <property type="match status" value="1"/>
</dbReference>
<dbReference type="InterPro" id="IPR003123">
    <property type="entry name" value="VPS9"/>
</dbReference>
<dbReference type="InterPro" id="IPR023578">
    <property type="entry name" value="Ras_GEF_dom_sf"/>
</dbReference>
<name>F0WV56_9STRA</name>
<evidence type="ECO:0000313" key="9">
    <source>
        <dbReference type="EMBL" id="CCA25295.1"/>
    </source>
</evidence>
<feature type="region of interest" description="Disordered" evidence="5">
    <location>
        <begin position="25"/>
        <end position="73"/>
    </location>
</feature>
<dbReference type="SMART" id="SM00233">
    <property type="entry name" value="PH"/>
    <property type="match status" value="1"/>
</dbReference>
<feature type="compositionally biased region" description="Polar residues" evidence="5">
    <location>
        <begin position="59"/>
        <end position="73"/>
    </location>
</feature>